<evidence type="ECO:0000256" key="1">
    <source>
        <dbReference type="ARBA" id="ARBA00004442"/>
    </source>
</evidence>
<feature type="signal peptide" evidence="4">
    <location>
        <begin position="1"/>
        <end position="23"/>
    </location>
</feature>
<dbReference type="Proteomes" id="UP001223547">
    <property type="component" value="Unassembled WGS sequence"/>
</dbReference>
<organism evidence="5 6">
    <name type="scientific">Marinobacter albus</name>
    <dbReference type="NCBI Taxonomy" id="3030833"/>
    <lineage>
        <taxon>Bacteria</taxon>
        <taxon>Pseudomonadati</taxon>
        <taxon>Pseudomonadota</taxon>
        <taxon>Gammaproteobacteria</taxon>
        <taxon>Pseudomonadales</taxon>
        <taxon>Marinobacteraceae</taxon>
        <taxon>Marinobacter</taxon>
    </lineage>
</organism>
<dbReference type="Pfam" id="PF10082">
    <property type="entry name" value="BBP2_2"/>
    <property type="match status" value="1"/>
</dbReference>
<evidence type="ECO:0000313" key="6">
    <source>
        <dbReference type="Proteomes" id="UP001223547"/>
    </source>
</evidence>
<keyword evidence="6" id="KW-1185">Reference proteome</keyword>
<accession>A0ABT7HBE3</accession>
<gene>
    <name evidence="5" type="ORF">QQF73_08520</name>
</gene>
<comment type="caution">
    <text evidence="5">The sequence shown here is derived from an EMBL/GenBank/DDBJ whole genome shotgun (WGS) entry which is preliminary data.</text>
</comment>
<sequence length="421" mass="47021">MLKRRSGLLFLGIWICSSGPIAAAPAVFSVGLDSRYTNNATQAPFNEESDLESRVFVGVQHSSDPGNCNSELAAQVGYSRWLDETFSPETTANADFEGDCRLGSNLVWEASDYLRDVVRDSRVNNTPNNRTQKNVFRTGPILTFRLGAVDELLLSASYENTEFREPEQKDGERYSGSVGWNHFFSPSFSAGLRASADQSELDTEEEFDRVTVSAPFNKAWAATSLSGAVGYGRIESSLQNSSPRKYDSFVGNLLLVRQINVTTELEIEASRELTDQTSDFDTRFDDFIFNLDQTSAVEVTAVRLGVNNDLGASTFDIGLFANRSDYLDIRIEEDSAGIDAAFRRPLTGQLNWTVGARYELFRYSADDTEDDVIRVNTGIDFQLNRQLSFVSVVGYEKRTSDVLSREFDEAWVLVGVEYLFR</sequence>
<proteinExistence type="predicted"/>
<dbReference type="RefSeq" id="WP_285367859.1">
    <property type="nucleotide sequence ID" value="NZ_JASSQD010000001.1"/>
</dbReference>
<dbReference type="SUPFAM" id="SSF56935">
    <property type="entry name" value="Porins"/>
    <property type="match status" value="1"/>
</dbReference>
<evidence type="ECO:0000256" key="2">
    <source>
        <dbReference type="ARBA" id="ARBA00023136"/>
    </source>
</evidence>
<dbReference type="InterPro" id="IPR036942">
    <property type="entry name" value="Beta-barrel_TonB_sf"/>
</dbReference>
<protein>
    <submittedName>
        <fullName evidence="5">Outer membrane beta-barrel protein</fullName>
    </submittedName>
</protein>
<dbReference type="EMBL" id="JASSQD010000001">
    <property type="protein sequence ID" value="MDK9557664.1"/>
    <property type="molecule type" value="Genomic_DNA"/>
</dbReference>
<reference evidence="5 6" key="1">
    <citation type="submission" date="2023-05" db="EMBL/GenBank/DDBJ databases">
        <title>Marinobacter albus sp. nov., a marine bacterium isolated from sand in a coastal intertidal zone of huludao.</title>
        <authorList>
            <person name="Deng T."/>
        </authorList>
    </citation>
    <scope>NUCLEOTIDE SEQUENCE [LARGE SCALE GENOMIC DNA]</scope>
    <source>
        <strain evidence="5 6">M216</strain>
    </source>
</reference>
<name>A0ABT7HBE3_9GAMM</name>
<dbReference type="InterPro" id="IPR018759">
    <property type="entry name" value="BBP2_2"/>
</dbReference>
<keyword evidence="2" id="KW-0472">Membrane</keyword>
<evidence type="ECO:0000256" key="4">
    <source>
        <dbReference type="SAM" id="SignalP"/>
    </source>
</evidence>
<evidence type="ECO:0000313" key="5">
    <source>
        <dbReference type="EMBL" id="MDK9557664.1"/>
    </source>
</evidence>
<evidence type="ECO:0000256" key="3">
    <source>
        <dbReference type="ARBA" id="ARBA00023237"/>
    </source>
</evidence>
<keyword evidence="4" id="KW-0732">Signal</keyword>
<dbReference type="Gene3D" id="2.40.170.20">
    <property type="entry name" value="TonB-dependent receptor, beta-barrel domain"/>
    <property type="match status" value="1"/>
</dbReference>
<comment type="subcellular location">
    <subcellularLocation>
        <location evidence="1">Cell outer membrane</location>
    </subcellularLocation>
</comment>
<feature type="chain" id="PRO_5046508851" evidence="4">
    <location>
        <begin position="24"/>
        <end position="421"/>
    </location>
</feature>
<keyword evidence="3" id="KW-0998">Cell outer membrane</keyword>